<dbReference type="InterPro" id="IPR000421">
    <property type="entry name" value="FA58C"/>
</dbReference>
<dbReference type="SUPFAM" id="SSF49899">
    <property type="entry name" value="Concanavalin A-like lectins/glucanases"/>
    <property type="match status" value="1"/>
</dbReference>
<dbReference type="Pfam" id="PF00754">
    <property type="entry name" value="F5_F8_type_C"/>
    <property type="match status" value="2"/>
</dbReference>
<protein>
    <submittedName>
        <fullName evidence="8">Discoidin domain-containing protein</fullName>
    </submittedName>
</protein>
<dbReference type="Pfam" id="PF00728">
    <property type="entry name" value="Glyco_hydro_20"/>
    <property type="match status" value="1"/>
</dbReference>
<name>A0A9D2NTG1_9FIRM</name>
<reference evidence="8" key="2">
    <citation type="submission" date="2021-04" db="EMBL/GenBank/DDBJ databases">
        <authorList>
            <person name="Gilroy R."/>
        </authorList>
    </citation>
    <scope>NUCLEOTIDE SEQUENCE</scope>
    <source>
        <strain evidence="8">CHK187-11901</strain>
    </source>
</reference>
<dbReference type="InterPro" id="IPR025705">
    <property type="entry name" value="Beta_hexosaminidase_sua/sub"/>
</dbReference>
<sequence length="1453" mass="160607">MKLKHKIVHLFLAMMMTLSLIPSFSSPVIAAANENLALGQTATASSSYPNRSWTPDKAVDGDVSGSDSRWSSKRATGTSNEGTGDTGTKEQWLAVDLGEETPINQIEIYWEAAFATEYDIQVSLNGEDYETVKTCTAEEAGQQTHRDLGVDSARFVRIYCREPKTASYGYSIYELEVYAENRMDSAKDVLDSLQGQAPRLSADQKSVILPEVPEGYRISLFGSDNQQVLKLDGTIIQPLVDMNVNLLYKVVNESDETDYATSDADIQITIPGKYMVQAGDNAVPNVLPGLREWKGSTGSFVIGEDTDLILSDDSMQQAAEVIQTYFMDMLGREIDIVSGEEPQSGDIYLRAGGSVEELGEEGYELIISDTLTITSPTVTGMTYGGATITQILYQDEDRNEIPKGLVRDYPKYEVRAGMIDVGRMYIPLEYLEEMSIYMSWFKLNETHVHINDYWSGSGYSAFRLESEVYPMIVAEDGYYTKDDYRQYQKDMKKYGIDVITEIDTPYHAECFRDIPGVKMLSTGYLDITTDEARAANQEIIENLIDEYLDGEDPVIQSDHFHIGTDEYSKSYGEQMRAWTDHFINYVNDKGYESRVWASLGKNGFNGTTPVSTDATLNLWAPYWADVHEMYDLGYDIINTYGGWLYIVPSGNAGYPDRMDLERLYNEFEVNNFKSGRNPSGEAIMPIAHPQTKGAEFCLWNDMTSFRTGFSWFDVFDRFKDGVAIVSEKTWFGEKQEGQTYEQFQARMDAVIDKVPNANPGRFVESDTDVIADYEFEDAGTTAIDSSTNGYDAELVNAEINDGAVTFDGTGYMSMPMDSVGYPYTVLMNVTFDEITDDATLFTGADGTFYLNKLGQLSYARGQYEFTFNYTPKAGEKLAIALTCDSKNLTLYVNGRLIGTGKLTNETIGGKSQQSSTFVLPVEKIFDHVKGTLDDLTIYNRVLSDEEIYEELGIERENLALNKDVDVSGLEVSDGRFTADKAVDGIVSSDSRVSFSRAADEQWLLVDLGDVYEISEFVINYESVVGKYEIQVSEDGEEFTTVYTKNEATVEGSAGVQSIETIEIDPVDARYVKYVQKERWHHTGNGNWYSGSIYEFEVYAPISTTVKPSRDALVALDPSSSGAISAKRAIGPSTSDQVSVEFDMYTSLDPAETNTAVGLGSTDSNYTAYGQVPIIIRMYQGTLGAYNGAAGGYVQSEVRFTQNEAYHIRIEVDLSEGTYTAYATGPDGEEKVFAENYTYRAAAPSEIGKIYLFNNERPAGSYWLEDITLSDVEETVDKTTLSEVIDAAKAIEEEGYTANSWSALQDTLAAAETIMADEDATQEQVDQAASALQSAMDALQVKASASAIQALRNMAEKAEALGSDDETLNDAIETAQALFNDPDNASVTAVVSALLDLSEAMQALNTNESTGALRADVQATIDFIKENILTNVDNVRPGKVDALEAAVEAAQTLV</sequence>
<proteinExistence type="inferred from homology"/>
<dbReference type="SUPFAM" id="SSF51445">
    <property type="entry name" value="(Trans)glycosidases"/>
    <property type="match status" value="1"/>
</dbReference>
<dbReference type="PANTHER" id="PTHR43678">
    <property type="entry name" value="PUTATIVE (AFU_ORTHOLOGUE AFUA_2G00640)-RELATED"/>
    <property type="match status" value="1"/>
</dbReference>
<evidence type="ECO:0000256" key="6">
    <source>
        <dbReference type="SAM" id="SignalP"/>
    </source>
</evidence>
<feature type="compositionally biased region" description="Polar residues" evidence="5">
    <location>
        <begin position="65"/>
        <end position="83"/>
    </location>
</feature>
<feature type="region of interest" description="Disordered" evidence="5">
    <location>
        <begin position="44"/>
        <end position="88"/>
    </location>
</feature>
<feature type="compositionally biased region" description="Polar residues" evidence="5">
    <location>
        <begin position="44"/>
        <end position="53"/>
    </location>
</feature>
<dbReference type="InterPro" id="IPR017853">
    <property type="entry name" value="GH"/>
</dbReference>
<evidence type="ECO:0000259" key="7">
    <source>
        <dbReference type="PROSITE" id="PS50022"/>
    </source>
</evidence>
<dbReference type="InterPro" id="IPR013320">
    <property type="entry name" value="ConA-like_dom_sf"/>
</dbReference>
<dbReference type="Pfam" id="PF07554">
    <property type="entry name" value="FIVAR"/>
    <property type="match status" value="2"/>
</dbReference>
<feature type="signal peptide" evidence="6">
    <location>
        <begin position="1"/>
        <end position="30"/>
    </location>
</feature>
<dbReference type="Gene3D" id="2.60.120.200">
    <property type="match status" value="1"/>
</dbReference>
<evidence type="ECO:0000313" key="9">
    <source>
        <dbReference type="Proteomes" id="UP000823896"/>
    </source>
</evidence>
<dbReference type="PANTHER" id="PTHR43678:SF1">
    <property type="entry name" value="BETA-N-ACETYLHEXOSAMINIDASE"/>
    <property type="match status" value="1"/>
</dbReference>
<keyword evidence="2" id="KW-0378">Hydrolase</keyword>
<accession>A0A9D2NTG1</accession>
<dbReference type="Proteomes" id="UP000823896">
    <property type="component" value="Unassembled WGS sequence"/>
</dbReference>
<gene>
    <name evidence="8" type="ORF">H9702_05935</name>
</gene>
<dbReference type="Gene3D" id="3.30.379.10">
    <property type="entry name" value="Chitobiase/beta-hexosaminidase domain 2-like"/>
    <property type="match status" value="1"/>
</dbReference>
<dbReference type="SUPFAM" id="SSF49785">
    <property type="entry name" value="Galactose-binding domain-like"/>
    <property type="match status" value="2"/>
</dbReference>
<evidence type="ECO:0000313" key="8">
    <source>
        <dbReference type="EMBL" id="HJC36654.1"/>
    </source>
</evidence>
<comment type="similarity">
    <text evidence="1">Belongs to the glycosyl hydrolase 20 family.</text>
</comment>
<dbReference type="InterPro" id="IPR052764">
    <property type="entry name" value="GH20_Enzymes"/>
</dbReference>
<dbReference type="Gene3D" id="1.20.1270.90">
    <property type="entry name" value="AF1782-like"/>
    <property type="match status" value="1"/>
</dbReference>
<feature type="non-terminal residue" evidence="8">
    <location>
        <position position="1453"/>
    </location>
</feature>
<evidence type="ECO:0000256" key="5">
    <source>
        <dbReference type="SAM" id="MobiDB-lite"/>
    </source>
</evidence>
<dbReference type="SUPFAM" id="SSF55545">
    <property type="entry name" value="beta-N-acetylhexosaminidase-like domain"/>
    <property type="match status" value="1"/>
</dbReference>
<feature type="active site" description="Proton donor" evidence="4">
    <location>
        <position position="566"/>
    </location>
</feature>
<evidence type="ECO:0000256" key="1">
    <source>
        <dbReference type="ARBA" id="ARBA00006285"/>
    </source>
</evidence>
<dbReference type="EMBL" id="DWWM01000039">
    <property type="protein sequence ID" value="HJC36654.1"/>
    <property type="molecule type" value="Genomic_DNA"/>
</dbReference>
<dbReference type="CDD" id="cd06564">
    <property type="entry name" value="GH20_DspB_LnbB-like"/>
    <property type="match status" value="1"/>
</dbReference>
<dbReference type="InterPro" id="IPR029018">
    <property type="entry name" value="Hex-like_dom2"/>
</dbReference>
<evidence type="ECO:0000256" key="4">
    <source>
        <dbReference type="PIRSR" id="PIRSR625705-1"/>
    </source>
</evidence>
<feature type="chain" id="PRO_5039402242" evidence="6">
    <location>
        <begin position="31"/>
        <end position="1453"/>
    </location>
</feature>
<dbReference type="InterPro" id="IPR015882">
    <property type="entry name" value="HEX_bac_N"/>
</dbReference>
<comment type="caution">
    <text evidence="8">The sequence shown here is derived from an EMBL/GenBank/DDBJ whole genome shotgun (WGS) entry which is preliminary data.</text>
</comment>
<feature type="domain" description="F5/8 type C" evidence="7">
    <location>
        <begin position="946"/>
        <end position="1100"/>
    </location>
</feature>
<keyword evidence="6" id="KW-0732">Signal</keyword>
<dbReference type="GO" id="GO:0005975">
    <property type="term" value="P:carbohydrate metabolic process"/>
    <property type="evidence" value="ECO:0007669"/>
    <property type="project" value="InterPro"/>
</dbReference>
<evidence type="ECO:0000256" key="3">
    <source>
        <dbReference type="ARBA" id="ARBA00023295"/>
    </source>
</evidence>
<dbReference type="Pfam" id="PF13385">
    <property type="entry name" value="Laminin_G_3"/>
    <property type="match status" value="1"/>
</dbReference>
<keyword evidence="3" id="KW-0326">Glycosidase</keyword>
<dbReference type="Gene3D" id="2.60.120.260">
    <property type="entry name" value="Galactose-binding domain-like"/>
    <property type="match status" value="2"/>
</dbReference>
<evidence type="ECO:0000256" key="2">
    <source>
        <dbReference type="ARBA" id="ARBA00022801"/>
    </source>
</evidence>
<dbReference type="PRINTS" id="PR00738">
    <property type="entry name" value="GLHYDRLASE20"/>
</dbReference>
<feature type="domain" description="F5/8 type C" evidence="7">
    <location>
        <begin position="24"/>
        <end position="180"/>
    </location>
</feature>
<dbReference type="InterPro" id="IPR015883">
    <property type="entry name" value="Glyco_hydro_20_cat"/>
</dbReference>
<dbReference type="SMART" id="SM00231">
    <property type="entry name" value="FA58C"/>
    <property type="match status" value="2"/>
</dbReference>
<organism evidence="8 9">
    <name type="scientific">Candidatus Merdibacter merdavium</name>
    <dbReference type="NCBI Taxonomy" id="2838692"/>
    <lineage>
        <taxon>Bacteria</taxon>
        <taxon>Bacillati</taxon>
        <taxon>Bacillota</taxon>
        <taxon>Erysipelotrichia</taxon>
        <taxon>Erysipelotrichales</taxon>
        <taxon>Erysipelotrichaceae</taxon>
        <taxon>Merdibacter</taxon>
    </lineage>
</organism>
<dbReference type="Pfam" id="PF02838">
    <property type="entry name" value="Glyco_hydro_20b"/>
    <property type="match status" value="1"/>
</dbReference>
<dbReference type="PROSITE" id="PS50022">
    <property type="entry name" value="FA58C_3"/>
    <property type="match status" value="2"/>
</dbReference>
<dbReference type="InterPro" id="IPR008979">
    <property type="entry name" value="Galactose-bd-like_sf"/>
</dbReference>
<dbReference type="GO" id="GO:0004563">
    <property type="term" value="F:beta-N-acetylhexosaminidase activity"/>
    <property type="evidence" value="ECO:0007669"/>
    <property type="project" value="InterPro"/>
</dbReference>
<reference evidence="8" key="1">
    <citation type="journal article" date="2021" name="PeerJ">
        <title>Extensive microbial diversity within the chicken gut microbiome revealed by metagenomics and culture.</title>
        <authorList>
            <person name="Gilroy R."/>
            <person name="Ravi A."/>
            <person name="Getino M."/>
            <person name="Pursley I."/>
            <person name="Horton D.L."/>
            <person name="Alikhan N.F."/>
            <person name="Baker D."/>
            <person name="Gharbi K."/>
            <person name="Hall N."/>
            <person name="Watson M."/>
            <person name="Adriaenssens E.M."/>
            <person name="Foster-Nyarko E."/>
            <person name="Jarju S."/>
            <person name="Secka A."/>
            <person name="Antonio M."/>
            <person name="Oren A."/>
            <person name="Chaudhuri R.R."/>
            <person name="La Ragione R."/>
            <person name="Hildebrand F."/>
            <person name="Pallen M.J."/>
        </authorList>
    </citation>
    <scope>NUCLEOTIDE SEQUENCE</scope>
    <source>
        <strain evidence="8">CHK187-11901</strain>
    </source>
</reference>
<dbReference type="Gene3D" id="3.20.20.80">
    <property type="entry name" value="Glycosidases"/>
    <property type="match status" value="1"/>
</dbReference>